<evidence type="ECO:0000313" key="3">
    <source>
        <dbReference type="Proteomes" id="UP000012024"/>
    </source>
</evidence>
<evidence type="ECO:0008006" key="4">
    <source>
        <dbReference type="Google" id="ProtNLM"/>
    </source>
</evidence>
<keyword evidence="1" id="KW-1133">Transmembrane helix</keyword>
<dbReference type="EMBL" id="ANLA01000008">
    <property type="protein sequence ID" value="EMQ95334.1"/>
    <property type="molecule type" value="Genomic_DNA"/>
</dbReference>
<dbReference type="Gene3D" id="1.25.40.10">
    <property type="entry name" value="Tetratricopeptide repeat domain"/>
    <property type="match status" value="1"/>
</dbReference>
<sequence>MRRKLMNKEALIEKYFSHQLSDAEFNQLKKWIEEDELFKNEFYQQLEIQKTISEANHSQIKERLKKLSNKPKNKNKWYLYAASVTILMILGLLFYKPQQELQEIYAENFEAYPNVINITTRSGSDNENKAAQAFQYYEKELYHEAVLAFDQAYKNQPEDYLLFYKGVSLLAQHKTNEGIKVLHSYDWEKNQSEFTAVANWYLGLAYIKQEQLSLAKLYLQKVMASENHLQIQAQNLLKELD</sequence>
<proteinExistence type="predicted"/>
<protein>
    <recommendedName>
        <fullName evidence="4">Tetratricopeptide repeat protein</fullName>
    </recommendedName>
</protein>
<reference evidence="2 3" key="1">
    <citation type="submission" date="2012-12" db="EMBL/GenBank/DDBJ databases">
        <title>Genome assembly of Formosa sp. AK20.</title>
        <authorList>
            <person name="Kumar R."/>
            <person name="Khatri I."/>
            <person name="Vaidya B."/>
            <person name="Subramanian S."/>
            <person name="Pinnaka A."/>
        </authorList>
    </citation>
    <scope>NUCLEOTIDE SEQUENCE [LARGE SCALE GENOMIC DNA]</scope>
    <source>
        <strain evidence="2 3">AK20</strain>
    </source>
</reference>
<gene>
    <name evidence="2" type="ORF">D778_02636</name>
</gene>
<dbReference type="eggNOG" id="COG0457">
    <property type="taxonomic scope" value="Bacteria"/>
</dbReference>
<dbReference type="SUPFAM" id="SSF48452">
    <property type="entry name" value="TPR-like"/>
    <property type="match status" value="1"/>
</dbReference>
<dbReference type="PATRIC" id="fig|1137281.3.peg.1225"/>
<keyword evidence="3" id="KW-1185">Reference proteome</keyword>
<keyword evidence="1" id="KW-0472">Membrane</keyword>
<accession>M7N0R7</accession>
<evidence type="ECO:0000313" key="2">
    <source>
        <dbReference type="EMBL" id="EMQ95334.1"/>
    </source>
</evidence>
<organism evidence="2 3">
    <name type="scientific">Xanthomarina gelatinilytica</name>
    <dbReference type="NCBI Taxonomy" id="1137281"/>
    <lineage>
        <taxon>Bacteria</taxon>
        <taxon>Pseudomonadati</taxon>
        <taxon>Bacteroidota</taxon>
        <taxon>Flavobacteriia</taxon>
        <taxon>Flavobacteriales</taxon>
        <taxon>Flavobacteriaceae</taxon>
        <taxon>Xanthomarina</taxon>
    </lineage>
</organism>
<name>M7N0R7_9FLAO</name>
<comment type="caution">
    <text evidence="2">The sequence shown here is derived from an EMBL/GenBank/DDBJ whole genome shotgun (WGS) entry which is preliminary data.</text>
</comment>
<evidence type="ECO:0000256" key="1">
    <source>
        <dbReference type="SAM" id="Phobius"/>
    </source>
</evidence>
<feature type="transmembrane region" description="Helical" evidence="1">
    <location>
        <begin position="77"/>
        <end position="95"/>
    </location>
</feature>
<dbReference type="Proteomes" id="UP000012024">
    <property type="component" value="Unassembled WGS sequence"/>
</dbReference>
<keyword evidence="1" id="KW-0812">Transmembrane</keyword>
<dbReference type="AlphaFoldDB" id="M7N0R7"/>
<dbReference type="InterPro" id="IPR011990">
    <property type="entry name" value="TPR-like_helical_dom_sf"/>
</dbReference>